<name>A0ACB9ZTH0_CATRO</name>
<accession>A0ACB9ZTH0</accession>
<protein>
    <submittedName>
        <fullName evidence="1">Uncharacterized protein</fullName>
    </submittedName>
</protein>
<sequence>MGGYHENHGYQAYLEEDSYYKVGQSFRNRNEGMGREFQEGYDSYEDSSKVRFEEQLREVGVMSNEHIGKKNSIGEPSGPWSKKSKNKESTRSQEVMLDKNDRCEGKERRISVEHCFLDAIPSLFES</sequence>
<keyword evidence="2" id="KW-1185">Reference proteome</keyword>
<reference evidence="2" key="1">
    <citation type="journal article" date="2023" name="Nat. Plants">
        <title>Single-cell RNA sequencing provides a high-resolution roadmap for understanding the multicellular compartmentation of specialized metabolism.</title>
        <authorList>
            <person name="Sun S."/>
            <person name="Shen X."/>
            <person name="Li Y."/>
            <person name="Li Y."/>
            <person name="Wang S."/>
            <person name="Li R."/>
            <person name="Zhang H."/>
            <person name="Shen G."/>
            <person name="Guo B."/>
            <person name="Wei J."/>
            <person name="Xu J."/>
            <person name="St-Pierre B."/>
            <person name="Chen S."/>
            <person name="Sun C."/>
        </authorList>
    </citation>
    <scope>NUCLEOTIDE SEQUENCE [LARGE SCALE GENOMIC DNA]</scope>
</reference>
<gene>
    <name evidence="1" type="ORF">M9H77_36252</name>
</gene>
<organism evidence="1 2">
    <name type="scientific">Catharanthus roseus</name>
    <name type="common">Madagascar periwinkle</name>
    <name type="synonym">Vinca rosea</name>
    <dbReference type="NCBI Taxonomy" id="4058"/>
    <lineage>
        <taxon>Eukaryota</taxon>
        <taxon>Viridiplantae</taxon>
        <taxon>Streptophyta</taxon>
        <taxon>Embryophyta</taxon>
        <taxon>Tracheophyta</taxon>
        <taxon>Spermatophyta</taxon>
        <taxon>Magnoliopsida</taxon>
        <taxon>eudicotyledons</taxon>
        <taxon>Gunneridae</taxon>
        <taxon>Pentapetalae</taxon>
        <taxon>asterids</taxon>
        <taxon>lamiids</taxon>
        <taxon>Gentianales</taxon>
        <taxon>Apocynaceae</taxon>
        <taxon>Rauvolfioideae</taxon>
        <taxon>Vinceae</taxon>
        <taxon>Catharanthinae</taxon>
        <taxon>Catharanthus</taxon>
    </lineage>
</organism>
<dbReference type="EMBL" id="CM044708">
    <property type="protein sequence ID" value="KAI5650247.1"/>
    <property type="molecule type" value="Genomic_DNA"/>
</dbReference>
<evidence type="ECO:0000313" key="2">
    <source>
        <dbReference type="Proteomes" id="UP001060085"/>
    </source>
</evidence>
<proteinExistence type="predicted"/>
<evidence type="ECO:0000313" key="1">
    <source>
        <dbReference type="EMBL" id="KAI5650247.1"/>
    </source>
</evidence>
<dbReference type="Proteomes" id="UP001060085">
    <property type="component" value="Linkage Group LG08"/>
</dbReference>
<comment type="caution">
    <text evidence="1">The sequence shown here is derived from an EMBL/GenBank/DDBJ whole genome shotgun (WGS) entry which is preliminary data.</text>
</comment>